<dbReference type="GO" id="GO:0010038">
    <property type="term" value="P:response to metal ion"/>
    <property type="evidence" value="ECO:0007669"/>
    <property type="project" value="InterPro"/>
</dbReference>
<evidence type="ECO:0000256" key="1">
    <source>
        <dbReference type="ARBA" id="ARBA00010169"/>
    </source>
</evidence>
<dbReference type="PANTHER" id="PTHR23419:SF8">
    <property type="entry name" value="FI09726P"/>
    <property type="match status" value="1"/>
</dbReference>
<dbReference type="SUPFAM" id="SSF54913">
    <property type="entry name" value="GlnB-like"/>
    <property type="match status" value="1"/>
</dbReference>
<accession>A0AA45W3D8</accession>
<dbReference type="Gene3D" id="3.30.70.120">
    <property type="match status" value="1"/>
</dbReference>
<organism evidence="2 4">
    <name type="scientific">Paracoccus saliphilus</name>
    <dbReference type="NCBI Taxonomy" id="405559"/>
    <lineage>
        <taxon>Bacteria</taxon>
        <taxon>Pseudomonadati</taxon>
        <taxon>Pseudomonadota</taxon>
        <taxon>Alphaproteobacteria</taxon>
        <taxon>Rhodobacterales</taxon>
        <taxon>Paracoccaceae</taxon>
        <taxon>Paracoccus</taxon>
    </lineage>
</organism>
<dbReference type="EMBL" id="CP067140">
    <property type="protein sequence ID" value="WCR05359.1"/>
    <property type="molecule type" value="Genomic_DNA"/>
</dbReference>
<gene>
    <name evidence="3" type="ORF">JHX88_16470</name>
    <name evidence="2" type="ORF">SAMN05421772_10465</name>
</gene>
<dbReference type="InterPro" id="IPR004323">
    <property type="entry name" value="Ion_tolerance_CutA"/>
</dbReference>
<evidence type="ECO:0000313" key="3">
    <source>
        <dbReference type="EMBL" id="WCR05359.1"/>
    </source>
</evidence>
<dbReference type="Pfam" id="PF03091">
    <property type="entry name" value="CutA1"/>
    <property type="match status" value="1"/>
</dbReference>
<dbReference type="Proteomes" id="UP001215549">
    <property type="component" value="Chromosome"/>
</dbReference>
<evidence type="ECO:0000313" key="4">
    <source>
        <dbReference type="Proteomes" id="UP000186216"/>
    </source>
</evidence>
<dbReference type="EMBL" id="FTOU01000004">
    <property type="protein sequence ID" value="SIS75830.1"/>
    <property type="molecule type" value="Genomic_DNA"/>
</dbReference>
<dbReference type="InterPro" id="IPR011322">
    <property type="entry name" value="N-reg_PII-like_a/b"/>
</dbReference>
<proteinExistence type="inferred from homology"/>
<reference evidence="3 5" key="2">
    <citation type="submission" date="2021-01" db="EMBL/GenBank/DDBJ databases">
        <title>Biogeographic distribution of Paracoccus.</title>
        <authorList>
            <person name="Hollensteiner J."/>
            <person name="Leineberger J."/>
            <person name="Brinkhoff T."/>
            <person name="Daniel R."/>
        </authorList>
    </citation>
    <scope>NUCLEOTIDE SEQUENCE [LARGE SCALE GENOMIC DNA]</scope>
    <source>
        <strain evidence="3 5">DSM 18447</strain>
    </source>
</reference>
<dbReference type="PANTHER" id="PTHR23419">
    <property type="entry name" value="DIVALENT CATION TOLERANCE CUTA-RELATED"/>
    <property type="match status" value="1"/>
</dbReference>
<evidence type="ECO:0000313" key="2">
    <source>
        <dbReference type="EMBL" id="SIS75830.1"/>
    </source>
</evidence>
<reference evidence="2 4" key="1">
    <citation type="submission" date="2017-01" db="EMBL/GenBank/DDBJ databases">
        <authorList>
            <person name="Varghese N."/>
            <person name="Submissions S."/>
        </authorList>
    </citation>
    <scope>NUCLEOTIDE SEQUENCE [LARGE SCALE GENOMIC DNA]</scope>
    <source>
        <strain evidence="2 4">DSM 18447</strain>
    </source>
</reference>
<protein>
    <submittedName>
        <fullName evidence="2">Divalent cation tolerance protein</fullName>
    </submittedName>
    <submittedName>
        <fullName evidence="3">Divalent-cation tolerance protein CutA</fullName>
    </submittedName>
</protein>
<dbReference type="AlphaFoldDB" id="A0AA45W3D8"/>
<evidence type="ECO:0000313" key="5">
    <source>
        <dbReference type="Proteomes" id="UP001215549"/>
    </source>
</evidence>
<sequence>MLHVTTTCPNLDSAKHLAREALRQRLAACVNILPGVVSLFHWQGDVDEETELQLTFKTTEALGPSLVKLIEEMHPYDLPVITWETVGTTEAATDWLLSETL</sequence>
<dbReference type="GO" id="GO:0005507">
    <property type="term" value="F:copper ion binding"/>
    <property type="evidence" value="ECO:0007669"/>
    <property type="project" value="TreeGrafter"/>
</dbReference>
<dbReference type="Proteomes" id="UP000186216">
    <property type="component" value="Unassembled WGS sequence"/>
</dbReference>
<dbReference type="InterPro" id="IPR015867">
    <property type="entry name" value="N-reg_PII/ATP_PRibTrfase_C"/>
</dbReference>
<keyword evidence="5" id="KW-1185">Reference proteome</keyword>
<comment type="similarity">
    <text evidence="1">Belongs to the CutA family.</text>
</comment>
<name>A0AA45W3D8_9RHOB</name>